<evidence type="ECO:0000313" key="3">
    <source>
        <dbReference type="EMBL" id="KAG0502965.1"/>
    </source>
</evidence>
<dbReference type="PANTHER" id="PTHR27007">
    <property type="match status" value="1"/>
</dbReference>
<keyword evidence="1" id="KW-0547">Nucleotide-binding</keyword>
<dbReference type="GO" id="GO:0005524">
    <property type="term" value="F:ATP binding"/>
    <property type="evidence" value="ECO:0007669"/>
    <property type="project" value="UniProtKB-KW"/>
</dbReference>
<organism evidence="3 4">
    <name type="scientific">Vanilla planifolia</name>
    <name type="common">Vanilla</name>
    <dbReference type="NCBI Taxonomy" id="51239"/>
    <lineage>
        <taxon>Eukaryota</taxon>
        <taxon>Viridiplantae</taxon>
        <taxon>Streptophyta</taxon>
        <taxon>Embryophyta</taxon>
        <taxon>Tracheophyta</taxon>
        <taxon>Spermatophyta</taxon>
        <taxon>Magnoliopsida</taxon>
        <taxon>Liliopsida</taxon>
        <taxon>Asparagales</taxon>
        <taxon>Orchidaceae</taxon>
        <taxon>Vanilloideae</taxon>
        <taxon>Vanilleae</taxon>
        <taxon>Vanilla</taxon>
    </lineage>
</organism>
<gene>
    <name evidence="3" type="ORF">HPP92_003037</name>
</gene>
<protein>
    <submittedName>
        <fullName evidence="3">Uncharacterized protein</fullName>
    </submittedName>
</protein>
<dbReference type="AlphaFoldDB" id="A0A835S9L3"/>
<name>A0A835S9L3_VANPL</name>
<sequence length="108" mass="11917">MVLVDWVLEYWMKGELIEARDKRMGGDFAAVEVEVELVLRLGCLCSLPEAASRPSMRQVVQYLERNLPLPEISVCNLSAFNSSTPNHRLVVDVSSTISDGAPISDPPS</sequence>
<proteinExistence type="predicted"/>
<comment type="caution">
    <text evidence="3">The sequence shown here is derived from an EMBL/GenBank/DDBJ whole genome shotgun (WGS) entry which is preliminary data.</text>
</comment>
<dbReference type="EMBL" id="JADCNM010000001">
    <property type="protein sequence ID" value="KAG0502965.1"/>
    <property type="molecule type" value="Genomic_DNA"/>
</dbReference>
<evidence type="ECO:0000256" key="2">
    <source>
        <dbReference type="ARBA" id="ARBA00022840"/>
    </source>
</evidence>
<dbReference type="OrthoDB" id="690610at2759"/>
<dbReference type="InterPro" id="IPR050528">
    <property type="entry name" value="L-type_Lectin-RKs"/>
</dbReference>
<keyword evidence="2" id="KW-0067">ATP-binding</keyword>
<dbReference type="Proteomes" id="UP000639772">
    <property type="component" value="Chromosome 1"/>
</dbReference>
<dbReference type="Gene3D" id="1.10.510.10">
    <property type="entry name" value="Transferase(Phosphotransferase) domain 1"/>
    <property type="match status" value="1"/>
</dbReference>
<evidence type="ECO:0000256" key="1">
    <source>
        <dbReference type="ARBA" id="ARBA00022741"/>
    </source>
</evidence>
<accession>A0A835S9L3</accession>
<reference evidence="3 4" key="1">
    <citation type="journal article" date="2020" name="Nat. Food">
        <title>A phased Vanilla planifolia genome enables genetic improvement of flavour and production.</title>
        <authorList>
            <person name="Hasing T."/>
            <person name="Tang H."/>
            <person name="Brym M."/>
            <person name="Khazi F."/>
            <person name="Huang T."/>
            <person name="Chambers A.H."/>
        </authorList>
    </citation>
    <scope>NUCLEOTIDE SEQUENCE [LARGE SCALE GENOMIC DNA]</scope>
    <source>
        <tissue evidence="3">Leaf</tissue>
    </source>
</reference>
<evidence type="ECO:0000313" key="4">
    <source>
        <dbReference type="Proteomes" id="UP000639772"/>
    </source>
</evidence>